<feature type="domain" description="UBC core" evidence="2">
    <location>
        <begin position="20"/>
        <end position="153"/>
    </location>
</feature>
<reference evidence="4" key="1">
    <citation type="submission" date="2022-11" db="UniProtKB">
        <authorList>
            <consortium name="WormBaseParasite"/>
        </authorList>
    </citation>
    <scope>IDENTIFICATION</scope>
</reference>
<dbReference type="SMART" id="SM00212">
    <property type="entry name" value="UBCc"/>
    <property type="match status" value="1"/>
</dbReference>
<dbReference type="CDD" id="cd23807">
    <property type="entry name" value="UEV_UBE2V"/>
    <property type="match status" value="1"/>
</dbReference>
<evidence type="ECO:0000259" key="2">
    <source>
        <dbReference type="PROSITE" id="PS50127"/>
    </source>
</evidence>
<dbReference type="PANTHER" id="PTHR24068">
    <property type="entry name" value="UBIQUITIN-CONJUGATING ENZYME E2"/>
    <property type="match status" value="1"/>
</dbReference>
<dbReference type="InterPro" id="IPR000608">
    <property type="entry name" value="UBC"/>
</dbReference>
<dbReference type="FunFam" id="3.10.110.10:FF:000026">
    <property type="entry name" value="Ubiquitin-conjugating enzyme E2 variant"/>
    <property type="match status" value="1"/>
</dbReference>
<organism evidence="3 4">
    <name type="scientific">Romanomermis culicivorax</name>
    <name type="common">Nematode worm</name>
    <dbReference type="NCBI Taxonomy" id="13658"/>
    <lineage>
        <taxon>Eukaryota</taxon>
        <taxon>Metazoa</taxon>
        <taxon>Ecdysozoa</taxon>
        <taxon>Nematoda</taxon>
        <taxon>Enoplea</taxon>
        <taxon>Dorylaimia</taxon>
        <taxon>Mermithida</taxon>
        <taxon>Mermithoidea</taxon>
        <taxon>Mermithidae</taxon>
        <taxon>Romanomermis</taxon>
    </lineage>
</organism>
<dbReference type="AlphaFoldDB" id="A0A915L6E0"/>
<evidence type="ECO:0000313" key="3">
    <source>
        <dbReference type="Proteomes" id="UP000887565"/>
    </source>
</evidence>
<proteinExistence type="predicted"/>
<dbReference type="InterPro" id="IPR016135">
    <property type="entry name" value="UBQ-conjugating_enzyme/RWD"/>
</dbReference>
<dbReference type="OMA" id="NWSREST"/>
<evidence type="ECO:0000313" key="4">
    <source>
        <dbReference type="WBParaSite" id="nRc.2.0.1.t46078-RA"/>
    </source>
</evidence>
<dbReference type="Pfam" id="PF00179">
    <property type="entry name" value="UQ_con"/>
    <property type="match status" value="1"/>
</dbReference>
<protein>
    <submittedName>
        <fullName evidence="4">UBC core domain-containing protein</fullName>
    </submittedName>
</protein>
<dbReference type="SUPFAM" id="SSF54495">
    <property type="entry name" value="UBC-like"/>
    <property type="match status" value="1"/>
</dbReference>
<name>A0A915L6E0_ROMCU</name>
<dbReference type="Gene3D" id="3.10.110.10">
    <property type="entry name" value="Ubiquitin Conjugating Enzyme"/>
    <property type="match status" value="1"/>
</dbReference>
<sequence length="153" mass="17682">MFRRFDLRPTSSYFFKVDVPRNFRLLEELEEGQKGKGDGTISWGLEDDEDMTLSRWTCMIIGPPRTPFEGRMYSLKVECGPNYPNERPSVRFITRVNLNVVNASTGVVDARSLSVLSRWQRSNTIRHVLEDIRRAMTAKENSRLHQPGEGTIF</sequence>
<accession>A0A915L6E0</accession>
<dbReference type="WBParaSite" id="nRc.2.0.1.t46078-RA">
    <property type="protein sequence ID" value="nRc.2.0.1.t46078-RA"/>
    <property type="gene ID" value="nRc.2.0.1.g46078"/>
</dbReference>
<evidence type="ECO:0000256" key="1">
    <source>
        <dbReference type="ARBA" id="ARBA00022786"/>
    </source>
</evidence>
<dbReference type="PROSITE" id="PS50127">
    <property type="entry name" value="UBC_2"/>
    <property type="match status" value="1"/>
</dbReference>
<keyword evidence="3" id="KW-1185">Reference proteome</keyword>
<keyword evidence="1" id="KW-0833">Ubl conjugation pathway</keyword>
<dbReference type="Proteomes" id="UP000887565">
    <property type="component" value="Unplaced"/>
</dbReference>